<dbReference type="InterPro" id="IPR014718">
    <property type="entry name" value="GH-type_carb-bd"/>
</dbReference>
<gene>
    <name evidence="1" type="ORF">CGZ94_12200</name>
</gene>
<accession>A0A255G9S1</accession>
<evidence type="ECO:0000313" key="2">
    <source>
        <dbReference type="Proteomes" id="UP000215896"/>
    </source>
</evidence>
<sequence>MIEEEGWASVPLALATDLDHGGRWWALTAGQREWLWTNPDGAIAAERLEVRPGDAFVDAGGAEECFPCIRGNPDHGDAWTRVWDGARVTARAETDFGVLSRTISDRDGTVRLDYLIEPNEAAWTRDDGSPTAPVTGAVHLLLQLSEAAELVLPGAGSMLVLDQPRPGQATEAAWPMLGETDLSQFGPDDGTARCAILRGLAGPGTPAEAYVLDGEAMLHLRWQAEDPAAVGLMLWRNLGGWPVGHPYRSIGVEPLVEAPGAWWLEITAYTRS</sequence>
<keyword evidence="2" id="KW-1185">Reference proteome</keyword>
<dbReference type="OrthoDB" id="3850777at2"/>
<evidence type="ECO:0000313" key="1">
    <source>
        <dbReference type="EMBL" id="OYO12670.1"/>
    </source>
</evidence>
<dbReference type="Proteomes" id="UP000215896">
    <property type="component" value="Unassembled WGS sequence"/>
</dbReference>
<reference evidence="1 2" key="1">
    <citation type="submission" date="2017-07" db="EMBL/GenBank/DDBJ databases">
        <title>Draft whole genome sequences of clinical Proprionibacteriaceae strains.</title>
        <authorList>
            <person name="Bernier A.-M."/>
            <person name="Bernard K."/>
            <person name="Domingo M.-C."/>
        </authorList>
    </citation>
    <scope>NUCLEOTIDE SEQUENCE [LARGE SCALE GENOMIC DNA]</scope>
    <source>
        <strain evidence="1 2">NML 030167</strain>
    </source>
</reference>
<dbReference type="GO" id="GO:0030246">
    <property type="term" value="F:carbohydrate binding"/>
    <property type="evidence" value="ECO:0007669"/>
    <property type="project" value="InterPro"/>
</dbReference>
<dbReference type="RefSeq" id="WP_094405799.1">
    <property type="nucleotide sequence ID" value="NZ_NMVN01000015.1"/>
</dbReference>
<comment type="caution">
    <text evidence="1">The sequence shown here is derived from an EMBL/GenBank/DDBJ whole genome shotgun (WGS) entry which is preliminary data.</text>
</comment>
<name>A0A255G9S1_9ACTN</name>
<proteinExistence type="predicted"/>
<dbReference type="AlphaFoldDB" id="A0A255G9S1"/>
<dbReference type="EMBL" id="NMVO01000014">
    <property type="protein sequence ID" value="OYO12670.1"/>
    <property type="molecule type" value="Genomic_DNA"/>
</dbReference>
<protein>
    <submittedName>
        <fullName evidence="1">Uncharacterized protein</fullName>
    </submittedName>
</protein>
<organism evidence="1 2">
    <name type="scientific">Enemella evansiae</name>
    <dbReference type="NCBI Taxonomy" id="2016499"/>
    <lineage>
        <taxon>Bacteria</taxon>
        <taxon>Bacillati</taxon>
        <taxon>Actinomycetota</taxon>
        <taxon>Actinomycetes</taxon>
        <taxon>Propionibacteriales</taxon>
        <taxon>Propionibacteriaceae</taxon>
        <taxon>Enemella</taxon>
    </lineage>
</organism>
<dbReference type="Gene3D" id="2.70.98.10">
    <property type="match status" value="1"/>
</dbReference>